<evidence type="ECO:0000256" key="5">
    <source>
        <dbReference type="ARBA" id="ARBA00023242"/>
    </source>
</evidence>
<evidence type="ECO:0000313" key="10">
    <source>
        <dbReference type="EMBL" id="KAK1154491.1"/>
    </source>
</evidence>
<accession>A0AAD8CQ26</accession>
<evidence type="ECO:0000256" key="7">
    <source>
        <dbReference type="RuleBase" id="RU000682"/>
    </source>
</evidence>
<gene>
    <name evidence="10" type="primary">gsc-a</name>
    <name evidence="10" type="ORF">AOXY_G28418</name>
</gene>
<dbReference type="Proteomes" id="UP001230051">
    <property type="component" value="Unassembled WGS sequence"/>
</dbReference>
<proteinExistence type="inferred from homology"/>
<evidence type="ECO:0000256" key="3">
    <source>
        <dbReference type="ARBA" id="ARBA00023125"/>
    </source>
</evidence>
<name>A0AAD8CQ26_ACIOX</name>
<sequence>MQVAETIPFSIDSILGAKSKSKEYPWSYDCVTAPAYPNAAGEHSAYSQPGYSGYSGYYAAPAPAQLVPLHHEAVYSAAYGYPGYGGYAAAYGPFNYPQVTDLSAYAFGVQQHNLVPAASPALSSSELRCLAQIISRRKRHRVRTVFTDSQTEELELLFGRTDYPDPAARDCLARRVGLSEETIRVWFKNRRARRKRQGLKPKSRKIAHKMTKKSDDQSSEPGKELTV</sequence>
<dbReference type="AlphaFoldDB" id="A0AAD8CQ26"/>
<dbReference type="Gene3D" id="1.10.10.60">
    <property type="entry name" value="Homeodomain-like"/>
    <property type="match status" value="1"/>
</dbReference>
<evidence type="ECO:0000256" key="2">
    <source>
        <dbReference type="ARBA" id="ARBA00006503"/>
    </source>
</evidence>
<dbReference type="GO" id="GO:0005634">
    <property type="term" value="C:nucleus"/>
    <property type="evidence" value="ECO:0007669"/>
    <property type="project" value="UniProtKB-SubCell"/>
</dbReference>
<comment type="similarity">
    <text evidence="2">Belongs to the paired homeobox family. Bicoid subfamily.</text>
</comment>
<comment type="caution">
    <text evidence="10">The sequence shown here is derived from an EMBL/GenBank/DDBJ whole genome shotgun (WGS) entry which is preliminary data.</text>
</comment>
<dbReference type="InterPro" id="IPR017970">
    <property type="entry name" value="Homeobox_CS"/>
</dbReference>
<dbReference type="EMBL" id="JAGXEW010000035">
    <property type="protein sequence ID" value="KAK1154491.1"/>
    <property type="molecule type" value="Genomic_DNA"/>
</dbReference>
<dbReference type="PANTHER" id="PTHR46643:SF1">
    <property type="entry name" value="HOMEOBOX PROTEIN GOOSECOID-2"/>
    <property type="match status" value="1"/>
</dbReference>
<feature type="region of interest" description="Disordered" evidence="8">
    <location>
        <begin position="192"/>
        <end position="227"/>
    </location>
</feature>
<keyword evidence="3 6" id="KW-0238">DNA-binding</keyword>
<keyword evidence="5 6" id="KW-0539">Nucleus</keyword>
<protein>
    <submittedName>
        <fullName evidence="10">Homeobox protein goosecoid-like</fullName>
    </submittedName>
</protein>
<reference evidence="10" key="1">
    <citation type="submission" date="2022-02" db="EMBL/GenBank/DDBJ databases">
        <title>Atlantic sturgeon de novo genome assembly.</title>
        <authorList>
            <person name="Stock M."/>
            <person name="Klopp C."/>
            <person name="Guiguen Y."/>
            <person name="Cabau C."/>
            <person name="Parinello H."/>
            <person name="Santidrian Yebra-Pimentel E."/>
            <person name="Kuhl H."/>
            <person name="Dirks R.P."/>
            <person name="Guessner J."/>
            <person name="Wuertz S."/>
            <person name="Du K."/>
            <person name="Schartl M."/>
        </authorList>
    </citation>
    <scope>NUCLEOTIDE SEQUENCE</scope>
    <source>
        <strain evidence="10">STURGEONOMICS-FGT-2020</strain>
        <tissue evidence="10">Whole blood</tissue>
    </source>
</reference>
<evidence type="ECO:0000256" key="1">
    <source>
        <dbReference type="ARBA" id="ARBA00004123"/>
    </source>
</evidence>
<evidence type="ECO:0000256" key="4">
    <source>
        <dbReference type="ARBA" id="ARBA00023155"/>
    </source>
</evidence>
<dbReference type="GO" id="GO:0000978">
    <property type="term" value="F:RNA polymerase II cis-regulatory region sequence-specific DNA binding"/>
    <property type="evidence" value="ECO:0007669"/>
    <property type="project" value="TreeGrafter"/>
</dbReference>
<dbReference type="Pfam" id="PF00046">
    <property type="entry name" value="Homeodomain"/>
    <property type="match status" value="1"/>
</dbReference>
<dbReference type="GO" id="GO:0000981">
    <property type="term" value="F:DNA-binding transcription factor activity, RNA polymerase II-specific"/>
    <property type="evidence" value="ECO:0007669"/>
    <property type="project" value="InterPro"/>
</dbReference>
<organism evidence="10 11">
    <name type="scientific">Acipenser oxyrinchus oxyrinchus</name>
    <dbReference type="NCBI Taxonomy" id="40147"/>
    <lineage>
        <taxon>Eukaryota</taxon>
        <taxon>Metazoa</taxon>
        <taxon>Chordata</taxon>
        <taxon>Craniata</taxon>
        <taxon>Vertebrata</taxon>
        <taxon>Euteleostomi</taxon>
        <taxon>Actinopterygii</taxon>
        <taxon>Chondrostei</taxon>
        <taxon>Acipenseriformes</taxon>
        <taxon>Acipenseridae</taxon>
        <taxon>Acipenser</taxon>
    </lineage>
</organism>
<dbReference type="InterPro" id="IPR051440">
    <property type="entry name" value="Goosecoid-like_HB"/>
</dbReference>
<comment type="subcellular location">
    <subcellularLocation>
        <location evidence="1 6 7">Nucleus</location>
    </subcellularLocation>
</comment>
<dbReference type="InterPro" id="IPR009057">
    <property type="entry name" value="Homeodomain-like_sf"/>
</dbReference>
<evidence type="ECO:0000256" key="8">
    <source>
        <dbReference type="SAM" id="MobiDB-lite"/>
    </source>
</evidence>
<evidence type="ECO:0000313" key="11">
    <source>
        <dbReference type="Proteomes" id="UP001230051"/>
    </source>
</evidence>
<keyword evidence="11" id="KW-1185">Reference proteome</keyword>
<dbReference type="PANTHER" id="PTHR46643">
    <property type="entry name" value="HOMEOBOX PROTEIN GOOSECOID-RELATED"/>
    <property type="match status" value="1"/>
</dbReference>
<dbReference type="PROSITE" id="PS50071">
    <property type="entry name" value="HOMEOBOX_2"/>
    <property type="match status" value="1"/>
</dbReference>
<feature type="compositionally biased region" description="Basic and acidic residues" evidence="8">
    <location>
        <begin position="212"/>
        <end position="227"/>
    </location>
</feature>
<feature type="domain" description="Homeobox" evidence="9">
    <location>
        <begin position="137"/>
        <end position="197"/>
    </location>
</feature>
<evidence type="ECO:0000259" key="9">
    <source>
        <dbReference type="PROSITE" id="PS50071"/>
    </source>
</evidence>
<dbReference type="SUPFAM" id="SSF46689">
    <property type="entry name" value="Homeodomain-like"/>
    <property type="match status" value="1"/>
</dbReference>
<evidence type="ECO:0000256" key="6">
    <source>
        <dbReference type="PROSITE-ProRule" id="PRU00108"/>
    </source>
</evidence>
<dbReference type="InterPro" id="IPR001356">
    <property type="entry name" value="HD"/>
</dbReference>
<feature type="DNA-binding region" description="Homeobox" evidence="6">
    <location>
        <begin position="139"/>
        <end position="198"/>
    </location>
</feature>
<dbReference type="PROSITE" id="PS00027">
    <property type="entry name" value="HOMEOBOX_1"/>
    <property type="match status" value="1"/>
</dbReference>
<dbReference type="CDD" id="cd00086">
    <property type="entry name" value="homeodomain"/>
    <property type="match status" value="1"/>
</dbReference>
<dbReference type="SMART" id="SM00389">
    <property type="entry name" value="HOX"/>
    <property type="match status" value="1"/>
</dbReference>
<keyword evidence="4 6" id="KW-0371">Homeobox</keyword>
<feature type="compositionally biased region" description="Basic residues" evidence="8">
    <location>
        <begin position="192"/>
        <end position="211"/>
    </location>
</feature>